<name>A0A4Z2IKR7_9TELE</name>
<dbReference type="EMBL" id="SRLO01000074">
    <property type="protein sequence ID" value="TNN78371.1"/>
    <property type="molecule type" value="Genomic_DNA"/>
</dbReference>
<dbReference type="Proteomes" id="UP000314294">
    <property type="component" value="Unassembled WGS sequence"/>
</dbReference>
<evidence type="ECO:0000313" key="1">
    <source>
        <dbReference type="EMBL" id="TNN78371.1"/>
    </source>
</evidence>
<accession>A0A4Z2IKR7</accession>
<reference evidence="1 2" key="1">
    <citation type="submission" date="2019-03" db="EMBL/GenBank/DDBJ databases">
        <title>First draft genome of Liparis tanakae, snailfish: a comprehensive survey of snailfish specific genes.</title>
        <authorList>
            <person name="Kim W."/>
            <person name="Song I."/>
            <person name="Jeong J.-H."/>
            <person name="Kim D."/>
            <person name="Kim S."/>
            <person name="Ryu S."/>
            <person name="Song J.Y."/>
            <person name="Lee S.K."/>
        </authorList>
    </citation>
    <scope>NUCLEOTIDE SEQUENCE [LARGE SCALE GENOMIC DNA]</scope>
    <source>
        <tissue evidence="1">Muscle</tissue>
    </source>
</reference>
<comment type="caution">
    <text evidence="1">The sequence shown here is derived from an EMBL/GenBank/DDBJ whole genome shotgun (WGS) entry which is preliminary data.</text>
</comment>
<gene>
    <name evidence="1" type="ORF">EYF80_011355</name>
</gene>
<evidence type="ECO:0000313" key="2">
    <source>
        <dbReference type="Proteomes" id="UP000314294"/>
    </source>
</evidence>
<proteinExistence type="predicted"/>
<dbReference type="AlphaFoldDB" id="A0A4Z2IKR7"/>
<sequence length="145" mass="16119">MRRNRARSTTLSQVEMNPMELSIKTTEKSAEATVHLSEDATELANEEPAMRSAAAPDSIPTAIFHWEHDCYPLAGWGRLCQKRGNGFTHRAAYRGGTSGRETVPSDPAAGHRFWMLQVCNDCLILQSDTVTIVHFYLGQRSGLEV</sequence>
<keyword evidence="2" id="KW-1185">Reference proteome</keyword>
<organism evidence="1 2">
    <name type="scientific">Liparis tanakae</name>
    <name type="common">Tanaka's snailfish</name>
    <dbReference type="NCBI Taxonomy" id="230148"/>
    <lineage>
        <taxon>Eukaryota</taxon>
        <taxon>Metazoa</taxon>
        <taxon>Chordata</taxon>
        <taxon>Craniata</taxon>
        <taxon>Vertebrata</taxon>
        <taxon>Euteleostomi</taxon>
        <taxon>Actinopterygii</taxon>
        <taxon>Neopterygii</taxon>
        <taxon>Teleostei</taxon>
        <taxon>Neoteleostei</taxon>
        <taxon>Acanthomorphata</taxon>
        <taxon>Eupercaria</taxon>
        <taxon>Perciformes</taxon>
        <taxon>Cottioidei</taxon>
        <taxon>Cottales</taxon>
        <taxon>Liparidae</taxon>
        <taxon>Liparis</taxon>
    </lineage>
</organism>
<protein>
    <submittedName>
        <fullName evidence="1">Uncharacterized protein</fullName>
    </submittedName>
</protein>